<name>A0AA36JC80_9DINO</name>
<dbReference type="EMBL" id="CAUJNA010003450">
    <property type="protein sequence ID" value="CAJ1402343.1"/>
    <property type="molecule type" value="Genomic_DNA"/>
</dbReference>
<proteinExistence type="predicted"/>
<protein>
    <submittedName>
        <fullName evidence="2">Uncharacterized protein</fullName>
    </submittedName>
</protein>
<keyword evidence="1" id="KW-0812">Transmembrane</keyword>
<gene>
    <name evidence="2" type="ORF">EVOR1521_LOCUS25256</name>
</gene>
<keyword evidence="3" id="KW-1185">Reference proteome</keyword>
<sequence>MRAGQAPCTAKTVALKTLEDLDGSSLGPASAVVGARLYNIVLDPHLEPSDALRGRVWREFAKRTMSVIEAKKIKSLLAQSAPVSSETVKLQDSSRGAISLSFAREPDAQIKDVASYYFALRMLLNCWAFCGIFLAKTRMALSASSSISVRVGFSGMMCLQGGRWRPRSGEPAALSKRLLPNVTSNDVLRR</sequence>
<reference evidence="2" key="1">
    <citation type="submission" date="2023-08" db="EMBL/GenBank/DDBJ databases">
        <authorList>
            <person name="Chen Y."/>
            <person name="Shah S."/>
            <person name="Dougan E. K."/>
            <person name="Thang M."/>
            <person name="Chan C."/>
        </authorList>
    </citation>
    <scope>NUCLEOTIDE SEQUENCE</scope>
</reference>
<comment type="caution">
    <text evidence="2">The sequence shown here is derived from an EMBL/GenBank/DDBJ whole genome shotgun (WGS) entry which is preliminary data.</text>
</comment>
<evidence type="ECO:0000313" key="3">
    <source>
        <dbReference type="Proteomes" id="UP001178507"/>
    </source>
</evidence>
<organism evidence="2 3">
    <name type="scientific">Effrenium voratum</name>
    <dbReference type="NCBI Taxonomy" id="2562239"/>
    <lineage>
        <taxon>Eukaryota</taxon>
        <taxon>Sar</taxon>
        <taxon>Alveolata</taxon>
        <taxon>Dinophyceae</taxon>
        <taxon>Suessiales</taxon>
        <taxon>Symbiodiniaceae</taxon>
        <taxon>Effrenium</taxon>
    </lineage>
</organism>
<accession>A0AA36JC80</accession>
<keyword evidence="1" id="KW-0472">Membrane</keyword>
<evidence type="ECO:0000256" key="1">
    <source>
        <dbReference type="SAM" id="Phobius"/>
    </source>
</evidence>
<dbReference type="Proteomes" id="UP001178507">
    <property type="component" value="Unassembled WGS sequence"/>
</dbReference>
<dbReference type="AlphaFoldDB" id="A0AA36JC80"/>
<evidence type="ECO:0000313" key="2">
    <source>
        <dbReference type="EMBL" id="CAJ1402343.1"/>
    </source>
</evidence>
<feature type="transmembrane region" description="Helical" evidence="1">
    <location>
        <begin position="114"/>
        <end position="135"/>
    </location>
</feature>
<keyword evidence="1" id="KW-1133">Transmembrane helix</keyword>